<keyword evidence="8" id="KW-1185">Reference proteome</keyword>
<feature type="compositionally biased region" description="Low complexity" evidence="5">
    <location>
        <begin position="235"/>
        <end position="250"/>
    </location>
</feature>
<feature type="compositionally biased region" description="Polar residues" evidence="5">
    <location>
        <begin position="120"/>
        <end position="144"/>
    </location>
</feature>
<dbReference type="HOGENOM" id="CLU_024875_0_0_1"/>
<comment type="subcellular location">
    <subcellularLocation>
        <location evidence="1">Membrane</location>
    </subcellularLocation>
</comment>
<dbReference type="Gene3D" id="3.10.20.90">
    <property type="entry name" value="Phosphatidylinositol 3-kinase Catalytic Subunit, Chain A, domain 1"/>
    <property type="match status" value="1"/>
</dbReference>
<evidence type="ECO:0000313" key="8">
    <source>
        <dbReference type="Proteomes" id="UP000002035"/>
    </source>
</evidence>
<dbReference type="InterPro" id="IPR039751">
    <property type="entry name" value="HERPUD1/2"/>
</dbReference>
<feature type="region of interest" description="Disordered" evidence="5">
    <location>
        <begin position="541"/>
        <end position="589"/>
    </location>
</feature>
<evidence type="ECO:0000256" key="1">
    <source>
        <dbReference type="ARBA" id="ARBA00004370"/>
    </source>
</evidence>
<feature type="compositionally biased region" description="Basic and acidic residues" evidence="5">
    <location>
        <begin position="553"/>
        <end position="563"/>
    </location>
</feature>
<sequence length="672" mass="74927">MTSNTTIPGLGSKSHPADVDGQPIVLHVVSPSFDAQRRITFNDLPLSTTISEVKAKITQELPSRPPPESQRLIYRGKPLSDNNQVLKHIVEPSDTLVYSMHLVLPPSTSSIPTFKPRGASSASGVLSDNDTRPNTLRYRNSQGSIEIAPRNRTAGQFTPLQDHAISRLNEEERTQSQSQERSPVNTTTLSHHSHQFNPTTGIWGRIGQNTLQDSRVSPTTFTSPQNLGSVPPVRNPLAPNQPLNQPLRPLSDQPLQHLRSHNGLSEAALPVQRTASHPPTQPAQNHRTSTSTLDSESRRYQLGLVVRNIITMESQLQAGIIPRVDEISAARSQLYQHLDQQHRSLLEPRDVPIEGWIMRVSTLATRADQLRLLRARNLNSTSSQRTSPTTLMTSNISRHTPYLVVSPSGYQGVLLPPTDLLPASISRATTTHFLPPAIPFTPNGITRHINVNRPLNPDLLRVRRRHSVVIRGATLVKVVRALWLFIRLYFFCYILSDSGTWFRVFLVTLSIAWACLSETDIPQQVRRAIFNPLRRQVEGLLPIQPGLTQPPRRRQDHENDLQGRRASRAFPRDHNEEEPQGRNAQTGILQRNRGLERGIALFFASLIPGISEQQIAAMNAANAVRENEERARQEQEDQAAQQEPEAAANEELNPQAGQTEGHHNGEGQPPEL</sequence>
<dbReference type="GeneID" id="9223310"/>
<dbReference type="AlphaFoldDB" id="C5FBH0"/>
<dbReference type="PANTHER" id="PTHR12943:SF27">
    <property type="entry name" value="HOMOCYSTEINE-INDUCED ENDOPLASMIC RETICULUM PROTEIN, ISOFORM A"/>
    <property type="match status" value="1"/>
</dbReference>
<keyword evidence="3" id="KW-1133">Transmembrane helix</keyword>
<dbReference type="PANTHER" id="PTHR12943">
    <property type="entry name" value="HOMOCYSTEINE-RESPONSIVE ENDOPLASMIC RETICULUM-RESIDENT UNIQUITIN-LIKE DOMAIN HERPUD PROTEIN FAMILY MEMBER"/>
    <property type="match status" value="1"/>
</dbReference>
<feature type="region of interest" description="Disordered" evidence="5">
    <location>
        <begin position="626"/>
        <end position="672"/>
    </location>
</feature>
<dbReference type="SMART" id="SM00213">
    <property type="entry name" value="UBQ"/>
    <property type="match status" value="1"/>
</dbReference>
<dbReference type="STRING" id="554155.C5FBH0"/>
<reference evidence="8" key="1">
    <citation type="journal article" date="2012" name="MBio">
        <title>Comparative genome analysis of Trichophyton rubrum and related dermatophytes reveals candidate genes involved in infection.</title>
        <authorList>
            <person name="Martinez D.A."/>
            <person name="Oliver B.G."/>
            <person name="Graeser Y."/>
            <person name="Goldberg J.M."/>
            <person name="Li W."/>
            <person name="Martinez-Rossi N.M."/>
            <person name="Monod M."/>
            <person name="Shelest E."/>
            <person name="Barton R.C."/>
            <person name="Birch E."/>
            <person name="Brakhage A.A."/>
            <person name="Chen Z."/>
            <person name="Gurr S.J."/>
            <person name="Heiman D."/>
            <person name="Heitman J."/>
            <person name="Kosti I."/>
            <person name="Rossi A."/>
            <person name="Saif S."/>
            <person name="Samalova M."/>
            <person name="Saunders C.W."/>
            <person name="Shea T."/>
            <person name="Summerbell R.C."/>
            <person name="Xu J."/>
            <person name="Young S."/>
            <person name="Zeng Q."/>
            <person name="Birren B.W."/>
            <person name="Cuomo C.A."/>
            <person name="White T.C."/>
        </authorList>
    </citation>
    <scope>NUCLEOTIDE SEQUENCE [LARGE SCALE GENOMIC DNA]</scope>
    <source>
        <strain evidence="8">ATCC MYA-4605 / CBS 113480</strain>
    </source>
</reference>
<dbReference type="InterPro" id="IPR029071">
    <property type="entry name" value="Ubiquitin-like_domsf"/>
</dbReference>
<dbReference type="Proteomes" id="UP000002035">
    <property type="component" value="Unassembled WGS sequence"/>
</dbReference>
<dbReference type="SUPFAM" id="SSF54236">
    <property type="entry name" value="Ubiquitin-like"/>
    <property type="match status" value="1"/>
</dbReference>
<dbReference type="Pfam" id="PF00240">
    <property type="entry name" value="ubiquitin"/>
    <property type="match status" value="1"/>
</dbReference>
<gene>
    <name evidence="7" type="ORF">MCYG_00042</name>
</gene>
<dbReference type="eggNOG" id="ENOG502SAFQ">
    <property type="taxonomic scope" value="Eukaryota"/>
</dbReference>
<dbReference type="VEuPathDB" id="FungiDB:MCYG_00042"/>
<feature type="compositionally biased region" description="Polar residues" evidence="5">
    <location>
        <begin position="273"/>
        <end position="294"/>
    </location>
</feature>
<feature type="domain" description="Ubiquitin-like" evidence="6">
    <location>
        <begin position="26"/>
        <end position="96"/>
    </location>
</feature>
<dbReference type="EMBL" id="DS995701">
    <property type="protein sequence ID" value="EEQ27154.1"/>
    <property type="molecule type" value="Genomic_DNA"/>
</dbReference>
<feature type="compositionally biased region" description="Basic and acidic residues" evidence="5">
    <location>
        <begin position="626"/>
        <end position="635"/>
    </location>
</feature>
<dbReference type="OrthoDB" id="21589at2759"/>
<feature type="region of interest" description="Disordered" evidence="5">
    <location>
        <begin position="109"/>
        <end position="255"/>
    </location>
</feature>
<accession>C5FBH0</accession>
<evidence type="ECO:0000256" key="5">
    <source>
        <dbReference type="SAM" id="MobiDB-lite"/>
    </source>
</evidence>
<feature type="region of interest" description="Disordered" evidence="5">
    <location>
        <begin position="273"/>
        <end position="296"/>
    </location>
</feature>
<dbReference type="GO" id="GO:0030968">
    <property type="term" value="P:endoplasmic reticulum unfolded protein response"/>
    <property type="evidence" value="ECO:0007669"/>
    <property type="project" value="TreeGrafter"/>
</dbReference>
<dbReference type="PROSITE" id="PS50053">
    <property type="entry name" value="UBIQUITIN_2"/>
    <property type="match status" value="1"/>
</dbReference>
<dbReference type="RefSeq" id="XP_002849938.1">
    <property type="nucleotide sequence ID" value="XM_002849892.1"/>
</dbReference>
<evidence type="ECO:0000256" key="4">
    <source>
        <dbReference type="ARBA" id="ARBA00023136"/>
    </source>
</evidence>
<feature type="compositionally biased region" description="Basic and acidic residues" evidence="5">
    <location>
        <begin position="164"/>
        <end position="174"/>
    </location>
</feature>
<evidence type="ECO:0000259" key="6">
    <source>
        <dbReference type="PROSITE" id="PS50053"/>
    </source>
</evidence>
<dbReference type="InterPro" id="IPR000626">
    <property type="entry name" value="Ubiquitin-like_dom"/>
</dbReference>
<organism evidence="7 8">
    <name type="scientific">Arthroderma otae (strain ATCC MYA-4605 / CBS 113480)</name>
    <name type="common">Microsporum canis</name>
    <dbReference type="NCBI Taxonomy" id="554155"/>
    <lineage>
        <taxon>Eukaryota</taxon>
        <taxon>Fungi</taxon>
        <taxon>Dikarya</taxon>
        <taxon>Ascomycota</taxon>
        <taxon>Pezizomycotina</taxon>
        <taxon>Eurotiomycetes</taxon>
        <taxon>Eurotiomycetidae</taxon>
        <taxon>Onygenales</taxon>
        <taxon>Arthrodermataceae</taxon>
        <taxon>Microsporum</taxon>
    </lineage>
</organism>
<keyword evidence="4" id="KW-0472">Membrane</keyword>
<feature type="compositionally biased region" description="Low complexity" evidence="5">
    <location>
        <begin position="638"/>
        <end position="656"/>
    </location>
</feature>
<evidence type="ECO:0000313" key="7">
    <source>
        <dbReference type="EMBL" id="EEQ27154.1"/>
    </source>
</evidence>
<feature type="compositionally biased region" description="Polar residues" evidence="5">
    <location>
        <begin position="183"/>
        <end position="200"/>
    </location>
</feature>
<feature type="compositionally biased region" description="Polar residues" evidence="5">
    <location>
        <begin position="207"/>
        <end position="228"/>
    </location>
</feature>
<evidence type="ECO:0000256" key="2">
    <source>
        <dbReference type="ARBA" id="ARBA00022692"/>
    </source>
</evidence>
<feature type="compositionally biased region" description="Basic and acidic residues" evidence="5">
    <location>
        <begin position="570"/>
        <end position="580"/>
    </location>
</feature>
<evidence type="ECO:0000256" key="3">
    <source>
        <dbReference type="ARBA" id="ARBA00022989"/>
    </source>
</evidence>
<proteinExistence type="predicted"/>
<dbReference type="OMA" id="NASWSRW"/>
<protein>
    <submittedName>
        <fullName evidence="7">Ubiquitin family protein</fullName>
    </submittedName>
</protein>
<keyword evidence="2" id="KW-0812">Transmembrane</keyword>
<name>C5FBH0_ARTOC</name>
<dbReference type="GO" id="GO:0016020">
    <property type="term" value="C:membrane"/>
    <property type="evidence" value="ECO:0007669"/>
    <property type="project" value="UniProtKB-SubCell"/>
</dbReference>